<dbReference type="Proteomes" id="UP000239649">
    <property type="component" value="Unassembled WGS sequence"/>
</dbReference>
<reference evidence="2 3" key="1">
    <citation type="journal article" date="2018" name="Plant J.">
        <title>Genome sequences of Chlorella sorokiniana UTEX 1602 and Micractinium conductrix SAG 241.80: implications to maltose excretion by a green alga.</title>
        <authorList>
            <person name="Arriola M.B."/>
            <person name="Velmurugan N."/>
            <person name="Zhang Y."/>
            <person name="Plunkett M.H."/>
            <person name="Hondzo H."/>
            <person name="Barney B.M."/>
        </authorList>
    </citation>
    <scope>NUCLEOTIDE SEQUENCE [LARGE SCALE GENOMIC DNA]</scope>
    <source>
        <strain evidence="2 3">SAG 241.80</strain>
    </source>
</reference>
<evidence type="ECO:0000256" key="1">
    <source>
        <dbReference type="SAM" id="MobiDB-lite"/>
    </source>
</evidence>
<comment type="caution">
    <text evidence="2">The sequence shown here is derived from an EMBL/GenBank/DDBJ whole genome shotgun (WGS) entry which is preliminary data.</text>
</comment>
<protein>
    <submittedName>
        <fullName evidence="2">Enterobactin synthase subunit F</fullName>
    </submittedName>
</protein>
<proteinExistence type="predicted"/>
<dbReference type="OrthoDB" id="511162at2759"/>
<feature type="region of interest" description="Disordered" evidence="1">
    <location>
        <begin position="1"/>
        <end position="47"/>
    </location>
</feature>
<dbReference type="EMBL" id="LHPF02000018">
    <property type="protein sequence ID" value="PSC70774.1"/>
    <property type="molecule type" value="Genomic_DNA"/>
</dbReference>
<organism evidence="2 3">
    <name type="scientific">Micractinium conductrix</name>
    <dbReference type="NCBI Taxonomy" id="554055"/>
    <lineage>
        <taxon>Eukaryota</taxon>
        <taxon>Viridiplantae</taxon>
        <taxon>Chlorophyta</taxon>
        <taxon>core chlorophytes</taxon>
        <taxon>Trebouxiophyceae</taxon>
        <taxon>Chlorellales</taxon>
        <taxon>Chlorellaceae</taxon>
        <taxon>Chlorella clade</taxon>
        <taxon>Micractinium</taxon>
    </lineage>
</organism>
<evidence type="ECO:0000313" key="2">
    <source>
        <dbReference type="EMBL" id="PSC70774.1"/>
    </source>
</evidence>
<sequence length="103" mass="11039">MSSAVLPRSSGKPKPKLAKGSEESCKKKSKTVASSSARSFSSKSREELHCSNSHPWAGVAEKLLAPLPADWRYNIQKAFSDMGEALGKMLGGGGGNGPRFRRF</sequence>
<name>A0A2P6V9L0_9CHLO</name>
<gene>
    <name evidence="2" type="ORF">C2E20_5792</name>
</gene>
<feature type="compositionally biased region" description="Low complexity" evidence="1">
    <location>
        <begin position="31"/>
        <end position="42"/>
    </location>
</feature>
<accession>A0A2P6V9L0</accession>
<keyword evidence="3" id="KW-1185">Reference proteome</keyword>
<evidence type="ECO:0000313" key="3">
    <source>
        <dbReference type="Proteomes" id="UP000239649"/>
    </source>
</evidence>
<dbReference type="AlphaFoldDB" id="A0A2P6V9L0"/>